<proteinExistence type="predicted"/>
<evidence type="ECO:0000313" key="1">
    <source>
        <dbReference type="EMBL" id="KAJ0040841.1"/>
    </source>
</evidence>
<gene>
    <name evidence="1" type="ORF">Pint_28371</name>
</gene>
<organism evidence="1 2">
    <name type="scientific">Pistacia integerrima</name>
    <dbReference type="NCBI Taxonomy" id="434235"/>
    <lineage>
        <taxon>Eukaryota</taxon>
        <taxon>Viridiplantae</taxon>
        <taxon>Streptophyta</taxon>
        <taxon>Embryophyta</taxon>
        <taxon>Tracheophyta</taxon>
        <taxon>Spermatophyta</taxon>
        <taxon>Magnoliopsida</taxon>
        <taxon>eudicotyledons</taxon>
        <taxon>Gunneridae</taxon>
        <taxon>Pentapetalae</taxon>
        <taxon>rosids</taxon>
        <taxon>malvids</taxon>
        <taxon>Sapindales</taxon>
        <taxon>Anacardiaceae</taxon>
        <taxon>Pistacia</taxon>
    </lineage>
</organism>
<protein>
    <submittedName>
        <fullName evidence="1">Uncharacterized protein</fullName>
    </submittedName>
</protein>
<sequence length="303" mass="33536">MKNVGGHFETWNTGILGPVALHGLDQGKWDLSWQKWTYQVGLKGEEMNLVSPNAFSSVEWMQGSLAVQRPQPLTWHKAHFNAPEGDEPLALDMQGMGKGQIWINGQSIGRYWTAYANGNCSGCNYAGAYRPPKCQLGCGQPTQRWYHVPRSWLKPTQNLLVLFEELGGNPSRISLVKRSVTSVCAEVTEYHPTIKNWQIESYGKPEEFHSPKAHLRCSPGHTISSIKFASFGTPLGTCGTYQQGACHATTSYDILQKKCIGQQKCTVAISNSNFGQDPCPNVMKRLSVEAVCSPTVSTTNWRG</sequence>
<dbReference type="EMBL" id="CM047740">
    <property type="protein sequence ID" value="KAJ0040841.1"/>
    <property type="molecule type" value="Genomic_DNA"/>
</dbReference>
<evidence type="ECO:0000313" key="2">
    <source>
        <dbReference type="Proteomes" id="UP001163603"/>
    </source>
</evidence>
<keyword evidence="2" id="KW-1185">Reference proteome</keyword>
<reference evidence="2" key="1">
    <citation type="journal article" date="2023" name="G3 (Bethesda)">
        <title>Genome assembly and association tests identify interacting loci associated with vigor, precocity, and sex in interspecific pistachio rootstocks.</title>
        <authorList>
            <person name="Palmer W."/>
            <person name="Jacygrad E."/>
            <person name="Sagayaradj S."/>
            <person name="Cavanaugh K."/>
            <person name="Han R."/>
            <person name="Bertier L."/>
            <person name="Beede B."/>
            <person name="Kafkas S."/>
            <person name="Golino D."/>
            <person name="Preece J."/>
            <person name="Michelmore R."/>
        </authorList>
    </citation>
    <scope>NUCLEOTIDE SEQUENCE [LARGE SCALE GENOMIC DNA]</scope>
</reference>
<comment type="caution">
    <text evidence="1">The sequence shown here is derived from an EMBL/GenBank/DDBJ whole genome shotgun (WGS) entry which is preliminary data.</text>
</comment>
<name>A0ACC0YTA4_9ROSI</name>
<dbReference type="Proteomes" id="UP001163603">
    <property type="component" value="Chromosome 5"/>
</dbReference>
<accession>A0ACC0YTA4</accession>